<accession>A0A6I3KJ95</accession>
<dbReference type="AlphaFoldDB" id="A0A6I3KJ95"/>
<dbReference type="RefSeq" id="WP_154738926.1">
    <property type="nucleotide sequence ID" value="NZ_WMBQ01000001.1"/>
</dbReference>
<keyword evidence="2" id="KW-1185">Reference proteome</keyword>
<evidence type="ECO:0000313" key="2">
    <source>
        <dbReference type="Proteomes" id="UP000440694"/>
    </source>
</evidence>
<gene>
    <name evidence="1" type="ORF">GIW81_09190</name>
</gene>
<comment type="caution">
    <text evidence="1">The sequence shown here is derived from an EMBL/GenBank/DDBJ whole genome shotgun (WGS) entry which is preliminary data.</text>
</comment>
<sequence length="340" mass="38158">MSTTRLSAERDSQALRELSYRSRQAFVATKQALGLSARADKTFFVDKFSRELRSAATRRTCGIATLGRTDGAGAQAQSLMSAIAFAHAHGLQYVHRPFATIEHAETEMPTWVRLWEDYFNLGDGESFLDDDERPLVSLDYLHQVPRHVPVVAAAEHYLHYCNQDAEAWERVRPLLRAKYWKNKSPGRHPRVPDELRIAIHMRRGDVSAGNKKVANNFTPNATFVNTLQRLRSLIGERAQVLRIDLLSQGTPDMFADMSALGATLRLNEPAVETHRTMVEADILVMSKGAFSYTAALLNDGIVLYDPQKYRALQDWSVRAPDGSFDEAEVSARLAALFARV</sequence>
<evidence type="ECO:0000313" key="1">
    <source>
        <dbReference type="EMBL" id="MTD94508.1"/>
    </source>
</evidence>
<organism evidence="1 2">
    <name type="scientific">Hyphomicrobium album</name>
    <dbReference type="NCBI Taxonomy" id="2665159"/>
    <lineage>
        <taxon>Bacteria</taxon>
        <taxon>Pseudomonadati</taxon>
        <taxon>Pseudomonadota</taxon>
        <taxon>Alphaproteobacteria</taxon>
        <taxon>Hyphomicrobiales</taxon>
        <taxon>Hyphomicrobiaceae</taxon>
        <taxon>Hyphomicrobium</taxon>
    </lineage>
</organism>
<dbReference type="Proteomes" id="UP000440694">
    <property type="component" value="Unassembled WGS sequence"/>
</dbReference>
<name>A0A6I3KJ95_9HYPH</name>
<protein>
    <submittedName>
        <fullName evidence="1">Uncharacterized protein</fullName>
    </submittedName>
</protein>
<reference evidence="1 2" key="1">
    <citation type="submission" date="2019-11" db="EMBL/GenBank/DDBJ databases">
        <title>Identification of a novel strain.</title>
        <authorList>
            <person name="Xu Q."/>
            <person name="Wang G."/>
        </authorList>
    </citation>
    <scope>NUCLEOTIDE SEQUENCE [LARGE SCALE GENOMIC DNA]</scope>
    <source>
        <strain evidence="2">xq</strain>
    </source>
</reference>
<dbReference type="EMBL" id="WMBQ01000001">
    <property type="protein sequence ID" value="MTD94508.1"/>
    <property type="molecule type" value="Genomic_DNA"/>
</dbReference>
<proteinExistence type="predicted"/>